<dbReference type="AlphaFoldDB" id="A0AAV2Q7G8"/>
<dbReference type="SMART" id="SM00014">
    <property type="entry name" value="acidPPc"/>
    <property type="match status" value="1"/>
</dbReference>
<comment type="similarity">
    <text evidence="2">Belongs to the PA-phosphatase related phosphoesterase family.</text>
</comment>
<dbReference type="CDD" id="cd03390">
    <property type="entry name" value="PAP2_containing_1_like"/>
    <property type="match status" value="1"/>
</dbReference>
<feature type="transmembrane region" description="Helical" evidence="6">
    <location>
        <begin position="204"/>
        <end position="224"/>
    </location>
</feature>
<feature type="transmembrane region" description="Helical" evidence="6">
    <location>
        <begin position="177"/>
        <end position="197"/>
    </location>
</feature>
<evidence type="ECO:0000256" key="2">
    <source>
        <dbReference type="ARBA" id="ARBA00008816"/>
    </source>
</evidence>
<accession>A0AAV2Q7G8</accession>
<feature type="transmembrane region" description="Helical" evidence="6">
    <location>
        <begin position="71"/>
        <end position="94"/>
    </location>
</feature>
<evidence type="ECO:0000313" key="8">
    <source>
        <dbReference type="EMBL" id="CAL4074483.1"/>
    </source>
</evidence>
<dbReference type="SUPFAM" id="SSF48317">
    <property type="entry name" value="Acid phosphatase/Vanadium-dependent haloperoxidase"/>
    <property type="match status" value="1"/>
</dbReference>
<dbReference type="Pfam" id="PF01569">
    <property type="entry name" value="PAP2"/>
    <property type="match status" value="1"/>
</dbReference>
<dbReference type="GO" id="GO:0016020">
    <property type="term" value="C:membrane"/>
    <property type="evidence" value="ECO:0007669"/>
    <property type="project" value="UniProtKB-SubCell"/>
</dbReference>
<keyword evidence="4 6" id="KW-1133">Transmembrane helix</keyword>
<name>A0AAV2Q7G8_MEGNR</name>
<dbReference type="PANTHER" id="PTHR10165">
    <property type="entry name" value="LIPID PHOSPHATE PHOSPHATASE"/>
    <property type="match status" value="1"/>
</dbReference>
<dbReference type="Gene3D" id="1.20.144.10">
    <property type="entry name" value="Phosphatidic acid phosphatase type 2/haloperoxidase"/>
    <property type="match status" value="1"/>
</dbReference>
<dbReference type="GO" id="GO:0008195">
    <property type="term" value="F:phosphatidate phosphatase activity"/>
    <property type="evidence" value="ECO:0007669"/>
    <property type="project" value="TreeGrafter"/>
</dbReference>
<evidence type="ECO:0000256" key="1">
    <source>
        <dbReference type="ARBA" id="ARBA00004141"/>
    </source>
</evidence>
<reference evidence="8 9" key="1">
    <citation type="submission" date="2024-05" db="EMBL/GenBank/DDBJ databases">
        <authorList>
            <person name="Wallberg A."/>
        </authorList>
    </citation>
    <scope>NUCLEOTIDE SEQUENCE [LARGE SCALE GENOMIC DNA]</scope>
</reference>
<dbReference type="InterPro" id="IPR043216">
    <property type="entry name" value="PAP-like"/>
</dbReference>
<comment type="caution">
    <text evidence="8">The sequence shown here is derived from an EMBL/GenBank/DDBJ whole genome shotgun (WGS) entry which is preliminary data.</text>
</comment>
<feature type="non-terminal residue" evidence="8">
    <location>
        <position position="300"/>
    </location>
</feature>
<keyword evidence="5 6" id="KW-0472">Membrane</keyword>
<keyword evidence="3 6" id="KW-0812">Transmembrane</keyword>
<dbReference type="GO" id="GO:0006644">
    <property type="term" value="P:phospholipid metabolic process"/>
    <property type="evidence" value="ECO:0007669"/>
    <property type="project" value="InterPro"/>
</dbReference>
<dbReference type="EMBL" id="CAXKWB010004619">
    <property type="protein sequence ID" value="CAL4074483.1"/>
    <property type="molecule type" value="Genomic_DNA"/>
</dbReference>
<evidence type="ECO:0000256" key="4">
    <source>
        <dbReference type="ARBA" id="ARBA00022989"/>
    </source>
</evidence>
<evidence type="ECO:0000256" key="3">
    <source>
        <dbReference type="ARBA" id="ARBA00022692"/>
    </source>
</evidence>
<feature type="transmembrane region" description="Helical" evidence="6">
    <location>
        <begin position="230"/>
        <end position="249"/>
    </location>
</feature>
<evidence type="ECO:0000256" key="6">
    <source>
        <dbReference type="SAM" id="Phobius"/>
    </source>
</evidence>
<sequence>MSPIYRGLLVTVQFCPMGSISFSSVPTSIYLNCLTPLYHTIFMETEMMQPFIRKIHEDELWLYKNPRTSSYVPVSTLWTMVLIAPLIILLIGFLIRRNKSEFGQSILALTLTLTVNGVVTNIMKLSVGRPRPDFFYRCFPDGKADMSVIEDIGSSCTGDFDTIAEGRKSFPSGHSSWSFASLGFLSLWLCGQLGVFSHGRGQSWRILTALSPAFMALMVAVSRTCDYHHHWQDVFAGSSLGMLLAWLFYRQYYPELTSQYSYLSYLTQPRSDKSDASNSDSLGYKTLRELEAGKNQLKLV</sequence>
<dbReference type="Proteomes" id="UP001497623">
    <property type="component" value="Unassembled WGS sequence"/>
</dbReference>
<dbReference type="InterPro" id="IPR000326">
    <property type="entry name" value="PAP2/HPO"/>
</dbReference>
<proteinExistence type="inferred from homology"/>
<keyword evidence="9" id="KW-1185">Reference proteome</keyword>
<organism evidence="8 9">
    <name type="scientific">Meganyctiphanes norvegica</name>
    <name type="common">Northern krill</name>
    <name type="synonym">Thysanopoda norvegica</name>
    <dbReference type="NCBI Taxonomy" id="48144"/>
    <lineage>
        <taxon>Eukaryota</taxon>
        <taxon>Metazoa</taxon>
        <taxon>Ecdysozoa</taxon>
        <taxon>Arthropoda</taxon>
        <taxon>Crustacea</taxon>
        <taxon>Multicrustacea</taxon>
        <taxon>Malacostraca</taxon>
        <taxon>Eumalacostraca</taxon>
        <taxon>Eucarida</taxon>
        <taxon>Euphausiacea</taxon>
        <taxon>Euphausiidae</taxon>
        <taxon>Meganyctiphanes</taxon>
    </lineage>
</organism>
<dbReference type="InterPro" id="IPR036938">
    <property type="entry name" value="PAP2/HPO_sf"/>
</dbReference>
<evidence type="ECO:0000256" key="5">
    <source>
        <dbReference type="ARBA" id="ARBA00023136"/>
    </source>
</evidence>
<evidence type="ECO:0000313" key="9">
    <source>
        <dbReference type="Proteomes" id="UP001497623"/>
    </source>
</evidence>
<comment type="subcellular location">
    <subcellularLocation>
        <location evidence="1">Membrane</location>
        <topology evidence="1">Multi-pass membrane protein</topology>
    </subcellularLocation>
</comment>
<gene>
    <name evidence="8" type="ORF">MNOR_LOCUS9515</name>
</gene>
<protein>
    <recommendedName>
        <fullName evidence="7">Phosphatidic acid phosphatase type 2/haloperoxidase domain-containing protein</fullName>
    </recommendedName>
</protein>
<feature type="transmembrane region" description="Helical" evidence="6">
    <location>
        <begin position="106"/>
        <end position="127"/>
    </location>
</feature>
<dbReference type="PANTHER" id="PTHR10165:SF35">
    <property type="entry name" value="RE23632P"/>
    <property type="match status" value="1"/>
</dbReference>
<feature type="domain" description="Phosphatidic acid phosphatase type 2/haloperoxidase" evidence="7">
    <location>
        <begin position="106"/>
        <end position="249"/>
    </location>
</feature>
<dbReference type="GO" id="GO:0046839">
    <property type="term" value="P:phospholipid dephosphorylation"/>
    <property type="evidence" value="ECO:0007669"/>
    <property type="project" value="TreeGrafter"/>
</dbReference>
<evidence type="ECO:0000259" key="7">
    <source>
        <dbReference type="SMART" id="SM00014"/>
    </source>
</evidence>